<dbReference type="SUPFAM" id="SSF82185">
    <property type="entry name" value="Histone H3 K4-specific methyltransferase SET7/9 N-terminal domain"/>
    <property type="match status" value="1"/>
</dbReference>
<gene>
    <name evidence="4" type="ORF">CLCOS_41000</name>
    <name evidence="3" type="ORF">WX73_03294</name>
</gene>
<dbReference type="PROSITE" id="PS51257">
    <property type="entry name" value="PROKAR_LIPOPROTEIN"/>
    <property type="match status" value="1"/>
</dbReference>
<keyword evidence="1" id="KW-0677">Repeat</keyword>
<reference evidence="4 6" key="2">
    <citation type="journal article" date="2016" name="Front. Microbiol.">
        <title>Industrial Acetogenic Biocatalysts: A Comparative Metabolic and Genomic Analysis.</title>
        <authorList>
            <person name="Bengelsdorf F."/>
            <person name="Poehlein A."/>
            <person name="Sonja S."/>
            <person name="Erz C."/>
            <person name="Hummel T."/>
            <person name="Hoffmeister S."/>
            <person name="Daniel R."/>
            <person name="Durre P."/>
        </authorList>
    </citation>
    <scope>NUCLEOTIDE SEQUENCE [LARGE SCALE GENOMIC DNA]</scope>
    <source>
        <strain evidence="4 6">PTA-10522</strain>
    </source>
</reference>
<evidence type="ECO:0000256" key="1">
    <source>
        <dbReference type="ARBA" id="ARBA00022737"/>
    </source>
</evidence>
<protein>
    <submittedName>
        <fullName evidence="3">MORN repeat protein</fullName>
    </submittedName>
</protein>
<keyword evidence="6" id="KW-1185">Reference proteome</keyword>
<organism evidence="3 5">
    <name type="scientific">Clostridium coskatii</name>
    <dbReference type="NCBI Taxonomy" id="1705578"/>
    <lineage>
        <taxon>Bacteria</taxon>
        <taxon>Bacillati</taxon>
        <taxon>Bacillota</taxon>
        <taxon>Clostridia</taxon>
        <taxon>Eubacteriales</taxon>
        <taxon>Clostridiaceae</taxon>
        <taxon>Clostridium</taxon>
    </lineage>
</organism>
<evidence type="ECO:0000256" key="2">
    <source>
        <dbReference type="SAM" id="SignalP"/>
    </source>
</evidence>
<feature type="chain" id="PRO_5039507998" evidence="2">
    <location>
        <begin position="19"/>
        <end position="145"/>
    </location>
</feature>
<evidence type="ECO:0000313" key="4">
    <source>
        <dbReference type="EMBL" id="OBR90240.1"/>
    </source>
</evidence>
<dbReference type="Gene3D" id="2.20.110.10">
    <property type="entry name" value="Histone H3 K4-specific methyltransferase SET7/9 N-terminal domain"/>
    <property type="match status" value="1"/>
</dbReference>
<keyword evidence="2" id="KW-0732">Signal</keyword>
<reference evidence="3 5" key="1">
    <citation type="journal article" date="2015" name="Biotechnol. Bioeng.">
        <title>Genome sequence and phenotypic characterization of Caulobacter segnis.</title>
        <authorList>
            <person name="Patel S."/>
            <person name="Fletcher B."/>
            <person name="Scott D.C."/>
            <person name="Ely B."/>
        </authorList>
    </citation>
    <scope>NUCLEOTIDE SEQUENCE [LARGE SCALE GENOMIC DNA]</scope>
    <source>
        <strain evidence="3 5">PS02</strain>
    </source>
</reference>
<comment type="caution">
    <text evidence="3">The sequence shown here is derived from an EMBL/GenBank/DDBJ whole genome shotgun (WGS) entry which is preliminary data.</text>
</comment>
<evidence type="ECO:0000313" key="3">
    <source>
        <dbReference type="EMBL" id="OAA84670.1"/>
    </source>
</evidence>
<dbReference type="PATRIC" id="fig|1705578.3.peg.3361"/>
<feature type="signal peptide" evidence="2">
    <location>
        <begin position="1"/>
        <end position="18"/>
    </location>
</feature>
<evidence type="ECO:0000313" key="5">
    <source>
        <dbReference type="Proteomes" id="UP000077384"/>
    </source>
</evidence>
<dbReference type="RefSeq" id="WP_063602596.1">
    <property type="nucleotide sequence ID" value="NZ_LITQ01000054.1"/>
</dbReference>
<dbReference type="AlphaFoldDB" id="A0A168MGR4"/>
<dbReference type="SMART" id="SM00698">
    <property type="entry name" value="MORN"/>
    <property type="match status" value="2"/>
</dbReference>
<proteinExistence type="predicted"/>
<dbReference type="Pfam" id="PF02493">
    <property type="entry name" value="MORN"/>
    <property type="match status" value="2"/>
</dbReference>
<sequence>MARISKILLILMLVLALAGCEQGTQSSSNQDKANNDKMSGNGIYTFKNGDTYTGEWKNNNIDGKGKYTYKNGNVKEGIWENGKFIRSDESNTLSKGKSDVLANSKNTVSQSNIAEQNKIQEVPKIETADDVPQIPQVEILTPIPC</sequence>
<dbReference type="EMBL" id="LITQ01000054">
    <property type="protein sequence ID" value="OAA84670.1"/>
    <property type="molecule type" value="Genomic_DNA"/>
</dbReference>
<dbReference type="Proteomes" id="UP000093694">
    <property type="component" value="Unassembled WGS sequence"/>
</dbReference>
<dbReference type="InterPro" id="IPR003409">
    <property type="entry name" value="MORN"/>
</dbReference>
<dbReference type="PANTHER" id="PTHR43215:SF14">
    <property type="entry name" value="RADIAL SPOKE HEAD 1 HOMOLOG"/>
    <property type="match status" value="1"/>
</dbReference>
<dbReference type="EMBL" id="LROR01000099">
    <property type="protein sequence ID" value="OBR90240.1"/>
    <property type="molecule type" value="Genomic_DNA"/>
</dbReference>
<dbReference type="Proteomes" id="UP000077384">
    <property type="component" value="Unassembled WGS sequence"/>
</dbReference>
<name>A0A168MGR4_9CLOT</name>
<dbReference type="PANTHER" id="PTHR43215">
    <property type="entry name" value="RADIAL SPOKE HEAD 1 HOMOLOG"/>
    <property type="match status" value="1"/>
</dbReference>
<accession>A0A168MGR4</accession>
<evidence type="ECO:0000313" key="6">
    <source>
        <dbReference type="Proteomes" id="UP000093694"/>
    </source>
</evidence>